<comment type="caution">
    <text evidence="1">The sequence shown here is derived from an EMBL/GenBank/DDBJ whole genome shotgun (WGS) entry which is preliminary data.</text>
</comment>
<keyword evidence="2" id="KW-1185">Reference proteome</keyword>
<organism evidence="1 2">
    <name type="scientific">Batillaria attramentaria</name>
    <dbReference type="NCBI Taxonomy" id="370345"/>
    <lineage>
        <taxon>Eukaryota</taxon>
        <taxon>Metazoa</taxon>
        <taxon>Spiralia</taxon>
        <taxon>Lophotrochozoa</taxon>
        <taxon>Mollusca</taxon>
        <taxon>Gastropoda</taxon>
        <taxon>Caenogastropoda</taxon>
        <taxon>Sorbeoconcha</taxon>
        <taxon>Cerithioidea</taxon>
        <taxon>Batillariidae</taxon>
        <taxon>Batillaria</taxon>
    </lineage>
</organism>
<proteinExistence type="predicted"/>
<dbReference type="EMBL" id="JACVVK020000286">
    <property type="protein sequence ID" value="KAK7480184.1"/>
    <property type="molecule type" value="Genomic_DNA"/>
</dbReference>
<dbReference type="Proteomes" id="UP001519460">
    <property type="component" value="Unassembled WGS sequence"/>
</dbReference>
<evidence type="ECO:0000313" key="2">
    <source>
        <dbReference type="Proteomes" id="UP001519460"/>
    </source>
</evidence>
<feature type="non-terminal residue" evidence="1">
    <location>
        <position position="1"/>
    </location>
</feature>
<name>A0ABD0JYW5_9CAEN</name>
<dbReference type="AlphaFoldDB" id="A0ABD0JYW5"/>
<accession>A0ABD0JYW5</accession>
<sequence>LFEVEKVKCFLQHLVDRGETDETEQACETTCHDWIHADEQALIHTLCTPTCRSAQTLIKQLDITPNDPGVSAAPNSLQCPDDALVG</sequence>
<gene>
    <name evidence="1" type="ORF">BaRGS_00028569</name>
</gene>
<protein>
    <submittedName>
        <fullName evidence="1">Uncharacterized protein</fullName>
    </submittedName>
</protein>
<evidence type="ECO:0000313" key="1">
    <source>
        <dbReference type="EMBL" id="KAK7480184.1"/>
    </source>
</evidence>
<reference evidence="1 2" key="1">
    <citation type="journal article" date="2023" name="Sci. Data">
        <title>Genome assembly of the Korean intertidal mud-creeper Batillaria attramentaria.</title>
        <authorList>
            <person name="Patra A.K."/>
            <person name="Ho P.T."/>
            <person name="Jun S."/>
            <person name="Lee S.J."/>
            <person name="Kim Y."/>
            <person name="Won Y.J."/>
        </authorList>
    </citation>
    <scope>NUCLEOTIDE SEQUENCE [LARGE SCALE GENOMIC DNA]</scope>
    <source>
        <strain evidence="1">Wonlab-2016</strain>
    </source>
</reference>